<protein>
    <submittedName>
        <fullName evidence="1">Uncharacterized protein</fullName>
    </submittedName>
</protein>
<dbReference type="AlphaFoldDB" id="A0A1L9PB68"/>
<proteinExistence type="predicted"/>
<evidence type="ECO:0000313" key="1">
    <source>
        <dbReference type="EMBL" id="OJI98758.1"/>
    </source>
</evidence>
<organism evidence="1 2">
    <name type="scientific">Aspergillus versicolor CBS 583.65</name>
    <dbReference type="NCBI Taxonomy" id="1036611"/>
    <lineage>
        <taxon>Eukaryota</taxon>
        <taxon>Fungi</taxon>
        <taxon>Dikarya</taxon>
        <taxon>Ascomycota</taxon>
        <taxon>Pezizomycotina</taxon>
        <taxon>Eurotiomycetes</taxon>
        <taxon>Eurotiomycetidae</taxon>
        <taxon>Eurotiales</taxon>
        <taxon>Aspergillaceae</taxon>
        <taxon>Aspergillus</taxon>
        <taxon>Aspergillus subgen. Nidulantes</taxon>
    </lineage>
</organism>
<evidence type="ECO:0000313" key="2">
    <source>
        <dbReference type="Proteomes" id="UP000184073"/>
    </source>
</evidence>
<sequence>MERSLWKAAGVPHELQDGSKIPLLPLLRASSTPGCYLPKSMLLSLVEALGHYYNDLLEGANQNTACGDENLLLKVGSSQIKKTAST</sequence>
<keyword evidence="2" id="KW-1185">Reference proteome</keyword>
<dbReference type="OrthoDB" id="5386595at2759"/>
<gene>
    <name evidence="1" type="ORF">ASPVEDRAFT_482852</name>
</gene>
<name>A0A1L9PB68_ASPVE</name>
<dbReference type="VEuPathDB" id="FungiDB:ASPVEDRAFT_482852"/>
<dbReference type="GeneID" id="63729491"/>
<dbReference type="Proteomes" id="UP000184073">
    <property type="component" value="Unassembled WGS sequence"/>
</dbReference>
<accession>A0A1L9PB68</accession>
<dbReference type="EMBL" id="KV878126">
    <property type="protein sequence ID" value="OJI98758.1"/>
    <property type="molecule type" value="Genomic_DNA"/>
</dbReference>
<reference evidence="2" key="1">
    <citation type="journal article" date="2017" name="Genome Biol.">
        <title>Comparative genomics reveals high biological diversity and specific adaptations in the industrially and medically important fungal genus Aspergillus.</title>
        <authorList>
            <person name="de Vries R.P."/>
            <person name="Riley R."/>
            <person name="Wiebenga A."/>
            <person name="Aguilar-Osorio G."/>
            <person name="Amillis S."/>
            <person name="Uchima C.A."/>
            <person name="Anderluh G."/>
            <person name="Asadollahi M."/>
            <person name="Askin M."/>
            <person name="Barry K."/>
            <person name="Battaglia E."/>
            <person name="Bayram O."/>
            <person name="Benocci T."/>
            <person name="Braus-Stromeyer S.A."/>
            <person name="Caldana C."/>
            <person name="Canovas D."/>
            <person name="Cerqueira G.C."/>
            <person name="Chen F."/>
            <person name="Chen W."/>
            <person name="Choi C."/>
            <person name="Clum A."/>
            <person name="Dos Santos R.A."/>
            <person name="Damasio A.R."/>
            <person name="Diallinas G."/>
            <person name="Emri T."/>
            <person name="Fekete E."/>
            <person name="Flipphi M."/>
            <person name="Freyberg S."/>
            <person name="Gallo A."/>
            <person name="Gournas C."/>
            <person name="Habgood R."/>
            <person name="Hainaut M."/>
            <person name="Harispe M.L."/>
            <person name="Henrissat B."/>
            <person name="Hilden K.S."/>
            <person name="Hope R."/>
            <person name="Hossain A."/>
            <person name="Karabika E."/>
            <person name="Karaffa L."/>
            <person name="Karanyi Z."/>
            <person name="Krasevec N."/>
            <person name="Kuo A."/>
            <person name="Kusch H."/>
            <person name="LaButti K."/>
            <person name="Lagendijk E.L."/>
            <person name="Lapidus A."/>
            <person name="Levasseur A."/>
            <person name="Lindquist E."/>
            <person name="Lipzen A."/>
            <person name="Logrieco A.F."/>
            <person name="MacCabe A."/>
            <person name="Maekelae M.R."/>
            <person name="Malavazi I."/>
            <person name="Melin P."/>
            <person name="Meyer V."/>
            <person name="Mielnichuk N."/>
            <person name="Miskei M."/>
            <person name="Molnar A.P."/>
            <person name="Mule G."/>
            <person name="Ngan C.Y."/>
            <person name="Orejas M."/>
            <person name="Orosz E."/>
            <person name="Ouedraogo J.P."/>
            <person name="Overkamp K.M."/>
            <person name="Park H.-S."/>
            <person name="Perrone G."/>
            <person name="Piumi F."/>
            <person name="Punt P.J."/>
            <person name="Ram A.F."/>
            <person name="Ramon A."/>
            <person name="Rauscher S."/>
            <person name="Record E."/>
            <person name="Riano-Pachon D.M."/>
            <person name="Robert V."/>
            <person name="Roehrig J."/>
            <person name="Ruller R."/>
            <person name="Salamov A."/>
            <person name="Salih N.S."/>
            <person name="Samson R.A."/>
            <person name="Sandor E."/>
            <person name="Sanguinetti M."/>
            <person name="Schuetze T."/>
            <person name="Sepcic K."/>
            <person name="Shelest E."/>
            <person name="Sherlock G."/>
            <person name="Sophianopoulou V."/>
            <person name="Squina F.M."/>
            <person name="Sun H."/>
            <person name="Susca A."/>
            <person name="Todd R.B."/>
            <person name="Tsang A."/>
            <person name="Unkles S.E."/>
            <person name="van de Wiele N."/>
            <person name="van Rossen-Uffink D."/>
            <person name="Oliveira J.V."/>
            <person name="Vesth T.C."/>
            <person name="Visser J."/>
            <person name="Yu J.-H."/>
            <person name="Zhou M."/>
            <person name="Andersen M.R."/>
            <person name="Archer D.B."/>
            <person name="Baker S.E."/>
            <person name="Benoit I."/>
            <person name="Brakhage A.A."/>
            <person name="Braus G.H."/>
            <person name="Fischer R."/>
            <person name="Frisvad J.C."/>
            <person name="Goldman G.H."/>
            <person name="Houbraken J."/>
            <person name="Oakley B."/>
            <person name="Pocsi I."/>
            <person name="Scazzocchio C."/>
            <person name="Seiboth B."/>
            <person name="vanKuyk P.A."/>
            <person name="Wortman J."/>
            <person name="Dyer P.S."/>
            <person name="Grigoriev I.V."/>
        </authorList>
    </citation>
    <scope>NUCLEOTIDE SEQUENCE [LARGE SCALE GENOMIC DNA]</scope>
    <source>
        <strain evidence="2">CBS 583.65</strain>
    </source>
</reference>
<dbReference type="RefSeq" id="XP_040664521.1">
    <property type="nucleotide sequence ID" value="XM_040813980.1"/>
</dbReference>